<proteinExistence type="predicted"/>
<name>A0ABX2EWA4_9PSEU</name>
<accession>A0ABX2EWA4</accession>
<dbReference type="SUPFAM" id="SSF56601">
    <property type="entry name" value="beta-lactamase/transpeptidase-like"/>
    <property type="match status" value="1"/>
</dbReference>
<gene>
    <name evidence="3" type="ORF">GC106_2010</name>
</gene>
<comment type="caution">
    <text evidence="3">The sequence shown here is derived from an EMBL/GenBank/DDBJ whole genome shotgun (WGS) entry which is preliminary data.</text>
</comment>
<evidence type="ECO:0000313" key="3">
    <source>
        <dbReference type="EMBL" id="NRN63000.1"/>
    </source>
</evidence>
<dbReference type="PROSITE" id="PS51318">
    <property type="entry name" value="TAT"/>
    <property type="match status" value="1"/>
</dbReference>
<keyword evidence="1" id="KW-0732">Signal</keyword>
<protein>
    <submittedName>
        <fullName evidence="3">Beta-lactamase class C</fullName>
    </submittedName>
</protein>
<dbReference type="EMBL" id="JAAATY010000001">
    <property type="protein sequence ID" value="NRN63000.1"/>
    <property type="molecule type" value="Genomic_DNA"/>
</dbReference>
<feature type="domain" description="Beta-lactamase-related" evidence="2">
    <location>
        <begin position="35"/>
        <end position="351"/>
    </location>
</feature>
<dbReference type="Proteomes" id="UP000763557">
    <property type="component" value="Unassembled WGS sequence"/>
</dbReference>
<dbReference type="InterPro" id="IPR012338">
    <property type="entry name" value="Beta-lactam/transpept-like"/>
</dbReference>
<evidence type="ECO:0000256" key="1">
    <source>
        <dbReference type="SAM" id="SignalP"/>
    </source>
</evidence>
<dbReference type="PANTHER" id="PTHR46825:SF9">
    <property type="entry name" value="BETA-LACTAMASE-RELATED DOMAIN-CONTAINING PROTEIN"/>
    <property type="match status" value="1"/>
</dbReference>
<dbReference type="InterPro" id="IPR050491">
    <property type="entry name" value="AmpC-like"/>
</dbReference>
<dbReference type="InterPro" id="IPR006311">
    <property type="entry name" value="TAT_signal"/>
</dbReference>
<evidence type="ECO:0000259" key="2">
    <source>
        <dbReference type="Pfam" id="PF00144"/>
    </source>
</evidence>
<sequence length="363" mass="38952">MTTRRSLLLAGSALVAAPSVASAGPAEDLRSYERFVAAQAAQDKFSGTVLLAHRGKPVLVRSYGMADQSKAIPNGKDTVFCLASISKVFTAVAVAQLAQQGRLAFHDPLRTYLDGFPDKVTLHHLLTHTSGLGRPSQGGGAPPAWQSFDEALAGTLDIVRSTPPQFTPPGTEHRYSNDGFWVLAGVVARVTGTSFFDYVRDHVFRPAGMTRTDYHSKPQVQASAQIARPYWTRPSGGRVDALTTPFFPFTNGPAGGVYSTVSDLLAFVTSYGKVLNRPFADVITSGKVALPAGTSPVRANFYGYGHIDAIWRDQRVFGHSGSGPGMATRLDVFPYGDWVSIILSNYDTSIDPIVTAARDLLTS</sequence>
<evidence type="ECO:0000313" key="4">
    <source>
        <dbReference type="Proteomes" id="UP000763557"/>
    </source>
</evidence>
<dbReference type="RefSeq" id="WP_173123355.1">
    <property type="nucleotide sequence ID" value="NZ_CBCSGW010000022.1"/>
</dbReference>
<feature type="chain" id="PRO_5047465720" evidence="1">
    <location>
        <begin position="24"/>
        <end position="363"/>
    </location>
</feature>
<feature type="signal peptide" evidence="1">
    <location>
        <begin position="1"/>
        <end position="23"/>
    </location>
</feature>
<dbReference type="Gene3D" id="3.40.710.10">
    <property type="entry name" value="DD-peptidase/beta-lactamase superfamily"/>
    <property type="match status" value="1"/>
</dbReference>
<reference evidence="3 4" key="1">
    <citation type="submission" date="2020-01" db="EMBL/GenBank/DDBJ databases">
        <title>Kibdelosporangium persica a novel Actinomycetes from a hot desert in Iran.</title>
        <authorList>
            <person name="Safaei N."/>
            <person name="Zaburannyi N."/>
            <person name="Mueller R."/>
            <person name="Wink J."/>
        </authorList>
    </citation>
    <scope>NUCLEOTIDE SEQUENCE [LARGE SCALE GENOMIC DNA]</scope>
    <source>
        <strain evidence="3 4">4NS15</strain>
    </source>
</reference>
<organism evidence="3 4">
    <name type="scientific">Kibdelosporangium persicum</name>
    <dbReference type="NCBI Taxonomy" id="2698649"/>
    <lineage>
        <taxon>Bacteria</taxon>
        <taxon>Bacillati</taxon>
        <taxon>Actinomycetota</taxon>
        <taxon>Actinomycetes</taxon>
        <taxon>Pseudonocardiales</taxon>
        <taxon>Pseudonocardiaceae</taxon>
        <taxon>Kibdelosporangium</taxon>
    </lineage>
</organism>
<dbReference type="InterPro" id="IPR001466">
    <property type="entry name" value="Beta-lactam-related"/>
</dbReference>
<dbReference type="PANTHER" id="PTHR46825">
    <property type="entry name" value="D-ALANYL-D-ALANINE-CARBOXYPEPTIDASE/ENDOPEPTIDASE AMPH"/>
    <property type="match status" value="1"/>
</dbReference>
<keyword evidence="4" id="KW-1185">Reference proteome</keyword>
<dbReference type="Pfam" id="PF00144">
    <property type="entry name" value="Beta-lactamase"/>
    <property type="match status" value="1"/>
</dbReference>